<proteinExistence type="predicted"/>
<evidence type="ECO:0000313" key="4">
    <source>
        <dbReference type="EMBL" id="HGT71365.1"/>
    </source>
</evidence>
<comment type="caution">
    <text evidence="4">The sequence shown here is derived from an EMBL/GenBank/DDBJ whole genome shotgun (WGS) entry which is preliminary data.</text>
</comment>
<reference evidence="4" key="1">
    <citation type="journal article" date="2020" name="mSystems">
        <title>Genome- and Community-Level Interaction Insights into Carbon Utilization and Element Cycling Functions of Hydrothermarchaeota in Hydrothermal Sediment.</title>
        <authorList>
            <person name="Zhou Z."/>
            <person name="Liu Y."/>
            <person name="Xu W."/>
            <person name="Pan J."/>
            <person name="Luo Z.H."/>
            <person name="Li M."/>
        </authorList>
    </citation>
    <scope>NUCLEOTIDE SEQUENCE [LARGE SCALE GENOMIC DNA]</scope>
    <source>
        <strain evidence="4">SpSt-579</strain>
    </source>
</reference>
<evidence type="ECO:0000256" key="1">
    <source>
        <dbReference type="SAM" id="MobiDB-lite"/>
    </source>
</evidence>
<keyword evidence="2" id="KW-0472">Membrane</keyword>
<dbReference type="InterPro" id="IPR043712">
    <property type="entry name" value="DUF5652"/>
</dbReference>
<feature type="region of interest" description="Disordered" evidence="1">
    <location>
        <begin position="101"/>
        <end position="131"/>
    </location>
</feature>
<evidence type="ECO:0000259" key="3">
    <source>
        <dbReference type="Pfam" id="PF18893"/>
    </source>
</evidence>
<dbReference type="Pfam" id="PF18893">
    <property type="entry name" value="DUF5652"/>
    <property type="match status" value="1"/>
</dbReference>
<feature type="compositionally biased region" description="Basic and acidic residues" evidence="1">
    <location>
        <begin position="102"/>
        <end position="123"/>
    </location>
</feature>
<gene>
    <name evidence="4" type="ORF">ENT43_03845</name>
</gene>
<keyword evidence="2" id="KW-1133">Transmembrane helix</keyword>
<sequence>MSTLYNFELAKYFMVPERFYTLFNVMLIVLLLVVLLLKGLALWRSARLNHNIWFWIFIFVNTLGILEIVYLIIYRDGFNQKVKKEKTKKESILKRIKIKRKSKEEKKEEIKNTEQIDSTEKQGLDMNNWVS</sequence>
<evidence type="ECO:0000256" key="2">
    <source>
        <dbReference type="SAM" id="Phobius"/>
    </source>
</evidence>
<name>A0A7C4RAZ0_UNCC3</name>
<feature type="transmembrane region" description="Helical" evidence="2">
    <location>
        <begin position="52"/>
        <end position="74"/>
    </location>
</feature>
<keyword evidence="2" id="KW-0812">Transmembrane</keyword>
<dbReference type="EMBL" id="DSYQ01000022">
    <property type="protein sequence ID" value="HGT71365.1"/>
    <property type="molecule type" value="Genomic_DNA"/>
</dbReference>
<organism evidence="4">
    <name type="scientific">candidate division CPR3 bacterium</name>
    <dbReference type="NCBI Taxonomy" id="2268181"/>
    <lineage>
        <taxon>Bacteria</taxon>
        <taxon>Bacteria division CPR3</taxon>
    </lineage>
</organism>
<protein>
    <recommendedName>
        <fullName evidence="3">DUF5652 domain-containing protein</fullName>
    </recommendedName>
</protein>
<feature type="domain" description="DUF5652" evidence="3">
    <location>
        <begin position="23"/>
        <end position="76"/>
    </location>
</feature>
<feature type="transmembrane region" description="Helical" evidence="2">
    <location>
        <begin position="21"/>
        <end position="40"/>
    </location>
</feature>
<dbReference type="AlphaFoldDB" id="A0A7C4RAZ0"/>
<accession>A0A7C4RAZ0</accession>